<comment type="caution">
    <text evidence="3">The sequence shown here is derived from an EMBL/GenBank/DDBJ whole genome shotgun (WGS) entry which is preliminary data.</text>
</comment>
<sequence>MKTVITRRPETFELVVERGFAAPPERLWRAWTTPEVARWWGPHGWRAEVHEMDVRPGGRWRYSIVPDAGDEPPVRCTAVYRTLAAPAELAFDDGLADEDGDGIAPGTAVRVTVAIEPRDGGAHLAIITRYADAAHFATAGPSGMDTGLAEALDRLAAHLI</sequence>
<dbReference type="SUPFAM" id="SSF55961">
    <property type="entry name" value="Bet v1-like"/>
    <property type="match status" value="1"/>
</dbReference>
<dbReference type="EMBL" id="JACJIA010000012">
    <property type="protein sequence ID" value="MBA8955613.1"/>
    <property type="molecule type" value="Genomic_DNA"/>
</dbReference>
<evidence type="ECO:0000313" key="4">
    <source>
        <dbReference type="Proteomes" id="UP000572680"/>
    </source>
</evidence>
<organism evidence="3 4">
    <name type="scientific">Actinomadura namibiensis</name>
    <dbReference type="NCBI Taxonomy" id="182080"/>
    <lineage>
        <taxon>Bacteria</taxon>
        <taxon>Bacillati</taxon>
        <taxon>Actinomycetota</taxon>
        <taxon>Actinomycetes</taxon>
        <taxon>Streptosporangiales</taxon>
        <taxon>Thermomonosporaceae</taxon>
        <taxon>Actinomadura</taxon>
    </lineage>
</organism>
<dbReference type="Pfam" id="PF08327">
    <property type="entry name" value="AHSA1"/>
    <property type="match status" value="1"/>
</dbReference>
<dbReference type="Gene3D" id="3.30.530.20">
    <property type="match status" value="1"/>
</dbReference>
<name>A0A7W3LWH9_ACTNM</name>
<feature type="domain" description="Activator of Hsp90 ATPase homologue 1/2-like C-terminal" evidence="2">
    <location>
        <begin position="21"/>
        <end position="159"/>
    </location>
</feature>
<dbReference type="Proteomes" id="UP000572680">
    <property type="component" value="Unassembled WGS sequence"/>
</dbReference>
<evidence type="ECO:0000259" key="2">
    <source>
        <dbReference type="Pfam" id="PF08327"/>
    </source>
</evidence>
<evidence type="ECO:0000256" key="1">
    <source>
        <dbReference type="ARBA" id="ARBA00006817"/>
    </source>
</evidence>
<proteinExistence type="inferred from homology"/>
<keyword evidence="4" id="KW-1185">Reference proteome</keyword>
<comment type="similarity">
    <text evidence="1">Belongs to the AHA1 family.</text>
</comment>
<accession>A0A7W3LWH9</accession>
<evidence type="ECO:0000313" key="3">
    <source>
        <dbReference type="EMBL" id="MBA8955613.1"/>
    </source>
</evidence>
<dbReference type="RefSeq" id="WP_182847591.1">
    <property type="nucleotide sequence ID" value="NZ_BAAALP010000058.1"/>
</dbReference>
<dbReference type="InterPro" id="IPR023393">
    <property type="entry name" value="START-like_dom_sf"/>
</dbReference>
<dbReference type="InterPro" id="IPR013538">
    <property type="entry name" value="ASHA1/2-like_C"/>
</dbReference>
<reference evidence="3 4" key="1">
    <citation type="submission" date="2020-08" db="EMBL/GenBank/DDBJ databases">
        <title>Genomic Encyclopedia of Type Strains, Phase IV (KMG-IV): sequencing the most valuable type-strain genomes for metagenomic binning, comparative biology and taxonomic classification.</title>
        <authorList>
            <person name="Goeker M."/>
        </authorList>
    </citation>
    <scope>NUCLEOTIDE SEQUENCE [LARGE SCALE GENOMIC DNA]</scope>
    <source>
        <strain evidence="3 4">DSM 44197</strain>
    </source>
</reference>
<dbReference type="AlphaFoldDB" id="A0A7W3LWH9"/>
<protein>
    <submittedName>
        <fullName evidence="3">Uncharacterized protein YndB with AHSA1/START domain</fullName>
    </submittedName>
</protein>
<gene>
    <name evidence="3" type="ORF">HNR61_007289</name>
</gene>